<accession>A0A817FCD9</accession>
<feature type="region of interest" description="Disordered" evidence="1">
    <location>
        <begin position="451"/>
        <end position="485"/>
    </location>
</feature>
<comment type="caution">
    <text evidence="2">The sequence shown here is derived from an EMBL/GenBank/DDBJ whole genome shotgun (WGS) entry which is preliminary data.</text>
</comment>
<feature type="region of interest" description="Disordered" evidence="1">
    <location>
        <begin position="146"/>
        <end position="173"/>
    </location>
</feature>
<feature type="region of interest" description="Disordered" evidence="1">
    <location>
        <begin position="205"/>
        <end position="227"/>
    </location>
</feature>
<evidence type="ECO:0000256" key="1">
    <source>
        <dbReference type="SAM" id="MobiDB-lite"/>
    </source>
</evidence>
<evidence type="ECO:0000313" key="2">
    <source>
        <dbReference type="EMBL" id="CAF2742884.1"/>
    </source>
</evidence>
<feature type="region of interest" description="Disordered" evidence="1">
    <location>
        <begin position="1"/>
        <end position="53"/>
    </location>
</feature>
<feature type="region of interest" description="Disordered" evidence="1">
    <location>
        <begin position="634"/>
        <end position="654"/>
    </location>
</feature>
<sequence>MVANPSGSPSRAITNTSNSSVLVHDNEVANPNVFESPLQSKKTMANPPPQRDMFKSGEVFLFKDKSPPPIPPKSRDFTIINNAVNQQSIETIVLDGPEDAEAADSAPVEGDQTPQPLSQSPTPQEVRAESIDLLHRIREMKRIMGDLQQGGDSTHEEGAVVSSTAPDQPDPEDLKLLEDAASGVDLDSLIPELLAVVAASMTSGKSKKGAVSEEQPRPTGTAATADSSKKERLIISFTLKHQRVLTKLNDSPLSQRTCLKIVDLFEEFVVSKEGLTPYVVYSYLNHLVFAKTKATPPSKNLPSKVKSLLAFRYVYRSGKKKKNSGVDLDSLIPELLADVASSMASGKSKRKTVQSGPSKKEKLIASSTLKHQRVLTKENDSPLSQRTCIKMIDLFEECVVSKEGLAPYVIYSYLNHLVFAKNKANPPSKNLPRKVKSLEVGPTFNSHTNIPIRDSVGGFSERKSENDKMIQQDTNSKNSNKKKGRAIGVPSRTLEAFLEGWAEKFSTASMTDDRSPTLVGRTLFELQRVITEDEIRNCLPSAGAGKDPLGMDGGRVRSLNIPVITKLFNRVLLLSELPPELLTGNTSFIQKEEEPTDMGDFRPITVLPHVTRVLHKVFANRLKQVPIDECQKGFRESEPNPIMPMTNDEDTDVPKRRKERNPLIYLLNICGYSSQSKAELSNSSSGDIEVEAEILVVKVTMSSLTREPLLKKN</sequence>
<gene>
    <name evidence="2" type="ORF">LSAA_138</name>
</gene>
<name>A0A817FCD9_LEPSM</name>
<feature type="compositionally biased region" description="Polar residues" evidence="1">
    <location>
        <begin position="1"/>
        <end position="21"/>
    </location>
</feature>
<feature type="compositionally biased region" description="Basic and acidic residues" evidence="1">
    <location>
        <begin position="460"/>
        <end position="470"/>
    </location>
</feature>
<dbReference type="AlphaFoldDB" id="A0A817FCD9"/>
<keyword evidence="3" id="KW-1185">Reference proteome</keyword>
<feature type="region of interest" description="Disordered" evidence="1">
    <location>
        <begin position="90"/>
        <end position="126"/>
    </location>
</feature>
<dbReference type="EMBL" id="CAJNVT010000028">
    <property type="protein sequence ID" value="CAF2742884.1"/>
    <property type="molecule type" value="Genomic_DNA"/>
</dbReference>
<reference evidence="2" key="1">
    <citation type="submission" date="2021-02" db="EMBL/GenBank/DDBJ databases">
        <authorList>
            <person name="Bekaert M."/>
        </authorList>
    </citation>
    <scope>NUCLEOTIDE SEQUENCE</scope>
    <source>
        <strain evidence="2">IoA-00</strain>
    </source>
</reference>
<organism evidence="2 3">
    <name type="scientific">Lepeophtheirus salmonis</name>
    <name type="common">Salmon louse</name>
    <name type="synonym">Caligus salmonis</name>
    <dbReference type="NCBI Taxonomy" id="72036"/>
    <lineage>
        <taxon>Eukaryota</taxon>
        <taxon>Metazoa</taxon>
        <taxon>Ecdysozoa</taxon>
        <taxon>Arthropoda</taxon>
        <taxon>Crustacea</taxon>
        <taxon>Multicrustacea</taxon>
        <taxon>Hexanauplia</taxon>
        <taxon>Copepoda</taxon>
        <taxon>Siphonostomatoida</taxon>
        <taxon>Caligidae</taxon>
        <taxon>Lepeophtheirus</taxon>
    </lineage>
</organism>
<feature type="compositionally biased region" description="Low complexity" evidence="1">
    <location>
        <begin position="112"/>
        <end position="124"/>
    </location>
</feature>
<dbReference type="Proteomes" id="UP000675881">
    <property type="component" value="Unassembled WGS sequence"/>
</dbReference>
<evidence type="ECO:0000313" key="3">
    <source>
        <dbReference type="Proteomes" id="UP000675881"/>
    </source>
</evidence>
<protein>
    <submittedName>
        <fullName evidence="2">(salmon louse) hypothetical protein</fullName>
    </submittedName>
</protein>
<proteinExistence type="predicted"/>